<evidence type="ECO:0000256" key="1">
    <source>
        <dbReference type="ARBA" id="ARBA00022723"/>
    </source>
</evidence>
<keyword evidence="3" id="KW-0862">Zinc</keyword>
<evidence type="ECO:0000313" key="8">
    <source>
        <dbReference type="Proteomes" id="UP000030762"/>
    </source>
</evidence>
<keyword evidence="8" id="KW-1185">Reference proteome</keyword>
<dbReference type="EMBL" id="JH767154">
    <property type="protein sequence ID" value="EQC34631.1"/>
    <property type="molecule type" value="Genomic_DNA"/>
</dbReference>
<dbReference type="PANTHER" id="PTHR43102">
    <property type="entry name" value="SLR1143 PROTEIN"/>
    <property type="match status" value="1"/>
</dbReference>
<feature type="compositionally biased region" description="Low complexity" evidence="5">
    <location>
        <begin position="374"/>
        <end position="384"/>
    </location>
</feature>
<dbReference type="Pfam" id="PF01363">
    <property type="entry name" value="FYVE"/>
    <property type="match status" value="1"/>
</dbReference>
<keyword evidence="2 4" id="KW-0863">Zinc-finger</keyword>
<dbReference type="PROSITE" id="PS50178">
    <property type="entry name" value="ZF_FYVE"/>
    <property type="match status" value="1"/>
</dbReference>
<feature type="compositionally biased region" description="Low complexity" evidence="5">
    <location>
        <begin position="117"/>
        <end position="137"/>
    </location>
</feature>
<dbReference type="VEuPathDB" id="FungiDB:SDRG_07952"/>
<dbReference type="PANTHER" id="PTHR43102:SF2">
    <property type="entry name" value="GAF DOMAIN-CONTAINING PROTEIN"/>
    <property type="match status" value="1"/>
</dbReference>
<evidence type="ECO:0000256" key="2">
    <source>
        <dbReference type="ARBA" id="ARBA00022771"/>
    </source>
</evidence>
<accession>T0QIT9</accession>
<feature type="compositionally biased region" description="Polar residues" evidence="5">
    <location>
        <begin position="147"/>
        <end position="157"/>
    </location>
</feature>
<dbReference type="InterPro" id="IPR000306">
    <property type="entry name" value="Znf_FYVE"/>
</dbReference>
<feature type="domain" description="FYVE-type" evidence="6">
    <location>
        <begin position="48"/>
        <end position="108"/>
    </location>
</feature>
<dbReference type="SUPFAM" id="SSF57903">
    <property type="entry name" value="FYVE/PHD zinc finger"/>
    <property type="match status" value="1"/>
</dbReference>
<dbReference type="STRING" id="1156394.T0QIT9"/>
<dbReference type="SMART" id="SM00065">
    <property type="entry name" value="GAF"/>
    <property type="match status" value="1"/>
</dbReference>
<dbReference type="Gene3D" id="3.30.450.40">
    <property type="match status" value="1"/>
</dbReference>
<dbReference type="InParanoid" id="T0QIT9"/>
<dbReference type="GO" id="GO:0008270">
    <property type="term" value="F:zinc ion binding"/>
    <property type="evidence" value="ECO:0007669"/>
    <property type="project" value="UniProtKB-KW"/>
</dbReference>
<dbReference type="OrthoDB" id="70570at2759"/>
<gene>
    <name evidence="7" type="ORF">SDRG_07952</name>
</gene>
<feature type="region of interest" description="Disordered" evidence="5">
    <location>
        <begin position="347"/>
        <end position="384"/>
    </location>
</feature>
<dbReference type="InterPro" id="IPR017455">
    <property type="entry name" value="Znf_FYVE-rel"/>
</dbReference>
<evidence type="ECO:0000313" key="7">
    <source>
        <dbReference type="EMBL" id="EQC34631.1"/>
    </source>
</evidence>
<dbReference type="GeneID" id="19948679"/>
<evidence type="ECO:0000256" key="3">
    <source>
        <dbReference type="ARBA" id="ARBA00022833"/>
    </source>
</evidence>
<evidence type="ECO:0000256" key="4">
    <source>
        <dbReference type="PROSITE-ProRule" id="PRU00091"/>
    </source>
</evidence>
<dbReference type="AlphaFoldDB" id="T0QIT9"/>
<dbReference type="CDD" id="cd00065">
    <property type="entry name" value="FYVE_like_SF"/>
    <property type="match status" value="1"/>
</dbReference>
<feature type="compositionally biased region" description="Polar residues" evidence="5">
    <location>
        <begin position="359"/>
        <end position="372"/>
    </location>
</feature>
<dbReference type="RefSeq" id="XP_008612037.1">
    <property type="nucleotide sequence ID" value="XM_008613815.1"/>
</dbReference>
<name>T0QIT9_SAPDV</name>
<proteinExistence type="predicted"/>
<dbReference type="Gene3D" id="3.30.40.10">
    <property type="entry name" value="Zinc/RING finger domain, C3HC4 (zinc finger)"/>
    <property type="match status" value="1"/>
</dbReference>
<dbReference type="Pfam" id="PF01590">
    <property type="entry name" value="GAF"/>
    <property type="match status" value="1"/>
</dbReference>
<dbReference type="InterPro" id="IPR029016">
    <property type="entry name" value="GAF-like_dom_sf"/>
</dbReference>
<dbReference type="Proteomes" id="UP000030762">
    <property type="component" value="Unassembled WGS sequence"/>
</dbReference>
<organism evidence="7 8">
    <name type="scientific">Saprolegnia diclina (strain VS20)</name>
    <dbReference type="NCBI Taxonomy" id="1156394"/>
    <lineage>
        <taxon>Eukaryota</taxon>
        <taxon>Sar</taxon>
        <taxon>Stramenopiles</taxon>
        <taxon>Oomycota</taxon>
        <taxon>Saprolegniomycetes</taxon>
        <taxon>Saprolegniales</taxon>
        <taxon>Saprolegniaceae</taxon>
        <taxon>Saprolegnia</taxon>
    </lineage>
</organism>
<evidence type="ECO:0000259" key="6">
    <source>
        <dbReference type="PROSITE" id="PS50178"/>
    </source>
</evidence>
<dbReference type="OMA" id="FATINSH"/>
<dbReference type="InterPro" id="IPR011011">
    <property type="entry name" value="Znf_FYVE_PHD"/>
</dbReference>
<dbReference type="eggNOG" id="KOG0230">
    <property type="taxonomic scope" value="Eukaryota"/>
</dbReference>
<keyword evidence="1" id="KW-0479">Metal-binding</keyword>
<dbReference type="SUPFAM" id="SSF55781">
    <property type="entry name" value="GAF domain-like"/>
    <property type="match status" value="1"/>
</dbReference>
<sequence length="482" mass="51347">MNKQPSVSSMVQPALSRGASVEMDAAALNKGNVIVLEALRSQESWVSDSERKRCHICNKNFSAFRRKHHCRVCGEIVCSPCALKKQLMLPSVGQTEARVCVQCVMGFANPPGEGSGVAPSPATVASAAPHGFSSSVSEHSHSRGHYHSTSGRTHSMNSPLTPIELPPASTPCDYPLDFDWEHAWPKPPACADEADRLEDLYSYDILDTPQDDVFDIICDLASKALNCSIAGVSFIDETRQWFKSSVGLIQEEIPRNVSFCAHVVYTKEPILVADTSLDNRFDRNPLVTGRAGIRFYAAAPIICPGTGRVLGTVFVFDVAARTRDPGDVGTLEKLAQVVMKNLEDRKLAAGSAERPSGATDRSSVLTNNSSVAVSEPTPSEAAPVAPVPAVAAEVPPPAPEAALVATAPETAVAASATGAPAPKMETMLMDLLSRTTVTQQQLASQQGNMFATINSHGSQINKLADAVARMEAKLMADESKKA</sequence>
<protein>
    <recommendedName>
        <fullName evidence="6">FYVE-type domain-containing protein</fullName>
    </recommendedName>
</protein>
<feature type="region of interest" description="Disordered" evidence="5">
    <location>
        <begin position="112"/>
        <end position="157"/>
    </location>
</feature>
<dbReference type="SMART" id="SM00064">
    <property type="entry name" value="FYVE"/>
    <property type="match status" value="1"/>
</dbReference>
<dbReference type="InterPro" id="IPR003018">
    <property type="entry name" value="GAF"/>
</dbReference>
<reference evidence="7 8" key="1">
    <citation type="submission" date="2012-04" db="EMBL/GenBank/DDBJ databases">
        <title>The Genome Sequence of Saprolegnia declina VS20.</title>
        <authorList>
            <consortium name="The Broad Institute Genome Sequencing Platform"/>
            <person name="Russ C."/>
            <person name="Nusbaum C."/>
            <person name="Tyler B."/>
            <person name="van West P."/>
            <person name="Dieguez-Uribeondo J."/>
            <person name="de Bruijn I."/>
            <person name="Tripathy S."/>
            <person name="Jiang R."/>
            <person name="Young S.K."/>
            <person name="Zeng Q."/>
            <person name="Gargeya S."/>
            <person name="Fitzgerald M."/>
            <person name="Haas B."/>
            <person name="Abouelleil A."/>
            <person name="Alvarado L."/>
            <person name="Arachchi H.M."/>
            <person name="Berlin A."/>
            <person name="Chapman S.B."/>
            <person name="Goldberg J."/>
            <person name="Griggs A."/>
            <person name="Gujja S."/>
            <person name="Hansen M."/>
            <person name="Howarth C."/>
            <person name="Imamovic A."/>
            <person name="Larimer J."/>
            <person name="McCowen C."/>
            <person name="Montmayeur A."/>
            <person name="Murphy C."/>
            <person name="Neiman D."/>
            <person name="Pearson M."/>
            <person name="Priest M."/>
            <person name="Roberts A."/>
            <person name="Saif S."/>
            <person name="Shea T."/>
            <person name="Sisk P."/>
            <person name="Sykes S."/>
            <person name="Wortman J."/>
            <person name="Nusbaum C."/>
            <person name="Birren B."/>
        </authorList>
    </citation>
    <scope>NUCLEOTIDE SEQUENCE [LARGE SCALE GENOMIC DNA]</scope>
    <source>
        <strain evidence="7 8">VS20</strain>
    </source>
</reference>
<dbReference type="InterPro" id="IPR013083">
    <property type="entry name" value="Znf_RING/FYVE/PHD"/>
</dbReference>
<evidence type="ECO:0000256" key="5">
    <source>
        <dbReference type="SAM" id="MobiDB-lite"/>
    </source>
</evidence>